<dbReference type="EMBL" id="JBHRYB010000016">
    <property type="protein sequence ID" value="MFC3681591.1"/>
    <property type="molecule type" value="Genomic_DNA"/>
</dbReference>
<proteinExistence type="predicted"/>
<feature type="compositionally biased region" description="Acidic residues" evidence="11">
    <location>
        <begin position="23"/>
        <end position="41"/>
    </location>
</feature>
<dbReference type="SUPFAM" id="SSF103647">
    <property type="entry name" value="TSP type-3 repeat"/>
    <property type="match status" value="1"/>
</dbReference>
<dbReference type="InterPro" id="IPR050330">
    <property type="entry name" value="Bact_OuterMem_StrucFunc"/>
</dbReference>
<evidence type="ECO:0000313" key="15">
    <source>
        <dbReference type="Proteomes" id="UP001595722"/>
    </source>
</evidence>
<keyword evidence="2" id="KW-0813">Transport</keyword>
<keyword evidence="9" id="KW-0998">Cell outer membrane</keyword>
<evidence type="ECO:0000256" key="10">
    <source>
        <dbReference type="PROSITE-ProRule" id="PRU00473"/>
    </source>
</evidence>
<feature type="non-terminal residue" evidence="14">
    <location>
        <position position="1"/>
    </location>
</feature>
<keyword evidence="5" id="KW-0732">Signal</keyword>
<organism evidence="14 15">
    <name type="scientific">Bacterioplanoides pacificum</name>
    <dbReference type="NCBI Taxonomy" id="1171596"/>
    <lineage>
        <taxon>Bacteria</taxon>
        <taxon>Pseudomonadati</taxon>
        <taxon>Pseudomonadota</taxon>
        <taxon>Gammaproteobacteria</taxon>
        <taxon>Oceanospirillales</taxon>
        <taxon>Oceanospirillaceae</taxon>
        <taxon>Bacterioplanoides</taxon>
    </lineage>
</organism>
<sequence>SDNDGISDTTEKGDAETPRDSDGDLIPDYMDEDSDNDGIADADEKGDAETPRDSDDDGIPDYRDDDSDNDGVADSPETAGEDYDRDGIPDYRDAINDLDKQQVQTGVSGGAVGPVMMLLILVILVQRSFAKFIVLVSIVLLSPVVYADDYSGFYGGVGVGRSELEPKISGTGFRRDQKHDDAWKLLAGYDWNDRWSLEGFYADLGKTHLDPQGEVSYQMMGATMVGNYWLFGKARKSGSLSLYGKGGLANMNNQGKDLRVQKQESVHFMFGAGVEYYLPKAVSLRLEYEVYDRDASYWSLNIVKRFGDKSSKYPVRQETKVNKEAVLEPVEEAEEKLNAIDNTEVVKVHAPEVAVVAIPSIQKVDEIMVNIRFSVNSTEIATDDMMLLEGIARDIKSNPAMRIEIQAHTDSRGSASYNQQLSQKRAEAVSDYLQEHGVAEEQLIAKGYGEAQPIASNDNATGRAKNRRVEFVVISR</sequence>
<dbReference type="PANTHER" id="PTHR30329:SF21">
    <property type="entry name" value="LIPOPROTEIN YIAD-RELATED"/>
    <property type="match status" value="1"/>
</dbReference>
<keyword evidence="15" id="KW-1185">Reference proteome</keyword>
<dbReference type="SUPFAM" id="SSF103088">
    <property type="entry name" value="OmpA-like"/>
    <property type="match status" value="1"/>
</dbReference>
<comment type="subcellular location">
    <subcellularLocation>
        <location evidence="1">Cell outer membrane</location>
        <topology evidence="1">Multi-pass membrane protein</topology>
    </subcellularLocation>
</comment>
<dbReference type="PANTHER" id="PTHR30329">
    <property type="entry name" value="STATOR ELEMENT OF FLAGELLAR MOTOR COMPLEX"/>
    <property type="match status" value="1"/>
</dbReference>
<feature type="compositionally biased region" description="Basic and acidic residues" evidence="11">
    <location>
        <begin position="42"/>
        <end position="53"/>
    </location>
</feature>
<evidence type="ECO:0000256" key="5">
    <source>
        <dbReference type="ARBA" id="ARBA00022729"/>
    </source>
</evidence>
<comment type="caution">
    <text evidence="14">The sequence shown here is derived from an EMBL/GenBank/DDBJ whole genome shotgun (WGS) entry which is preliminary data.</text>
</comment>
<keyword evidence="7" id="KW-0626">Porin</keyword>
<evidence type="ECO:0000256" key="4">
    <source>
        <dbReference type="ARBA" id="ARBA00022692"/>
    </source>
</evidence>
<dbReference type="InterPro" id="IPR027385">
    <property type="entry name" value="Beta-barrel_OMP"/>
</dbReference>
<dbReference type="Gene3D" id="3.30.1330.60">
    <property type="entry name" value="OmpA-like domain"/>
    <property type="match status" value="1"/>
</dbReference>
<evidence type="ECO:0000313" key="14">
    <source>
        <dbReference type="EMBL" id="MFC3681591.1"/>
    </source>
</evidence>
<keyword evidence="3" id="KW-1134">Transmembrane beta strand</keyword>
<keyword evidence="12" id="KW-1133">Transmembrane helix</keyword>
<dbReference type="Pfam" id="PF13505">
    <property type="entry name" value="OMP_b-brl"/>
    <property type="match status" value="1"/>
</dbReference>
<evidence type="ECO:0000256" key="12">
    <source>
        <dbReference type="SAM" id="Phobius"/>
    </source>
</evidence>
<name>A0ABV7VXU1_9GAMM</name>
<dbReference type="InterPro" id="IPR036737">
    <property type="entry name" value="OmpA-like_sf"/>
</dbReference>
<protein>
    <submittedName>
        <fullName evidence="14">OmpA family protein</fullName>
    </submittedName>
</protein>
<dbReference type="SUPFAM" id="SSF56925">
    <property type="entry name" value="OMPA-like"/>
    <property type="match status" value="1"/>
</dbReference>
<evidence type="ECO:0000256" key="7">
    <source>
        <dbReference type="ARBA" id="ARBA00023114"/>
    </source>
</evidence>
<evidence type="ECO:0000259" key="13">
    <source>
        <dbReference type="PROSITE" id="PS51123"/>
    </source>
</evidence>
<keyword evidence="8 10" id="KW-0472">Membrane</keyword>
<dbReference type="Proteomes" id="UP001595722">
    <property type="component" value="Unassembled WGS sequence"/>
</dbReference>
<evidence type="ECO:0000256" key="11">
    <source>
        <dbReference type="SAM" id="MobiDB-lite"/>
    </source>
</evidence>
<keyword evidence="4 12" id="KW-0812">Transmembrane</keyword>
<dbReference type="Pfam" id="PF00691">
    <property type="entry name" value="OmpA"/>
    <property type="match status" value="1"/>
</dbReference>
<dbReference type="PRINTS" id="PR01021">
    <property type="entry name" value="OMPADOMAIN"/>
</dbReference>
<feature type="region of interest" description="Disordered" evidence="11">
    <location>
        <begin position="1"/>
        <end position="92"/>
    </location>
</feature>
<dbReference type="CDD" id="cd07185">
    <property type="entry name" value="OmpA_C-like"/>
    <property type="match status" value="1"/>
</dbReference>
<dbReference type="InterPro" id="IPR028974">
    <property type="entry name" value="TSP_type-3_rpt"/>
</dbReference>
<keyword evidence="6" id="KW-0406">Ion transport</keyword>
<dbReference type="InterPro" id="IPR011250">
    <property type="entry name" value="OMP/PagP_B-barrel"/>
</dbReference>
<feature type="transmembrane region" description="Helical" evidence="12">
    <location>
        <begin position="106"/>
        <end position="125"/>
    </location>
</feature>
<feature type="transmembrane region" description="Helical" evidence="12">
    <location>
        <begin position="132"/>
        <end position="147"/>
    </location>
</feature>
<dbReference type="PROSITE" id="PS51123">
    <property type="entry name" value="OMPA_2"/>
    <property type="match status" value="1"/>
</dbReference>
<evidence type="ECO:0000256" key="8">
    <source>
        <dbReference type="ARBA" id="ARBA00023136"/>
    </source>
</evidence>
<dbReference type="InterPro" id="IPR006664">
    <property type="entry name" value="OMP_bac"/>
</dbReference>
<dbReference type="InterPro" id="IPR006665">
    <property type="entry name" value="OmpA-like"/>
</dbReference>
<evidence type="ECO:0000256" key="3">
    <source>
        <dbReference type="ARBA" id="ARBA00022452"/>
    </source>
</evidence>
<dbReference type="Gene3D" id="2.40.160.20">
    <property type="match status" value="1"/>
</dbReference>
<feature type="domain" description="OmpA-like" evidence="13">
    <location>
        <begin position="360"/>
        <end position="476"/>
    </location>
</feature>
<accession>A0ABV7VXU1</accession>
<evidence type="ECO:0000256" key="9">
    <source>
        <dbReference type="ARBA" id="ARBA00023237"/>
    </source>
</evidence>
<feature type="compositionally biased region" description="Basic and acidic residues" evidence="11">
    <location>
        <begin position="9"/>
        <end position="22"/>
    </location>
</feature>
<gene>
    <name evidence="14" type="ORF">ACFOMG_15910</name>
</gene>
<reference evidence="15" key="1">
    <citation type="journal article" date="2019" name="Int. J. Syst. Evol. Microbiol.">
        <title>The Global Catalogue of Microorganisms (GCM) 10K type strain sequencing project: providing services to taxonomists for standard genome sequencing and annotation.</title>
        <authorList>
            <consortium name="The Broad Institute Genomics Platform"/>
            <consortium name="The Broad Institute Genome Sequencing Center for Infectious Disease"/>
            <person name="Wu L."/>
            <person name="Ma J."/>
        </authorList>
    </citation>
    <scope>NUCLEOTIDE SEQUENCE [LARGE SCALE GENOMIC DNA]</scope>
    <source>
        <strain evidence="15">KCTC 42424</strain>
    </source>
</reference>
<evidence type="ECO:0000256" key="6">
    <source>
        <dbReference type="ARBA" id="ARBA00023065"/>
    </source>
</evidence>
<evidence type="ECO:0000256" key="2">
    <source>
        <dbReference type="ARBA" id="ARBA00022448"/>
    </source>
</evidence>
<feature type="compositionally biased region" description="Acidic residues" evidence="11">
    <location>
        <begin position="54"/>
        <end position="71"/>
    </location>
</feature>
<evidence type="ECO:0000256" key="1">
    <source>
        <dbReference type="ARBA" id="ARBA00004571"/>
    </source>
</evidence>
<dbReference type="RefSeq" id="WP_376868090.1">
    <property type="nucleotide sequence ID" value="NZ_JBHRYB010000016.1"/>
</dbReference>